<evidence type="ECO:0000313" key="8">
    <source>
        <dbReference type="Proteomes" id="UP000322283"/>
    </source>
</evidence>
<evidence type="ECO:0000313" key="7">
    <source>
        <dbReference type="Proteomes" id="UP000094598"/>
    </source>
</evidence>
<dbReference type="EMBL" id="VCDX01000002">
    <property type="protein sequence ID" value="TYL14256.1"/>
    <property type="molecule type" value="Genomic_DNA"/>
</dbReference>
<dbReference type="GO" id="GO:0003677">
    <property type="term" value="F:DNA binding"/>
    <property type="evidence" value="ECO:0007669"/>
    <property type="project" value="InterPro"/>
</dbReference>
<dbReference type="Proteomes" id="UP000322283">
    <property type="component" value="Unassembled WGS sequence"/>
</dbReference>
<dbReference type="GO" id="GO:0005737">
    <property type="term" value="C:cytoplasm"/>
    <property type="evidence" value="ECO:0007669"/>
    <property type="project" value="TreeGrafter"/>
</dbReference>
<dbReference type="InterPro" id="IPR009270">
    <property type="entry name" value="DUF927"/>
</dbReference>
<dbReference type="Gene3D" id="3.40.1360.10">
    <property type="match status" value="1"/>
</dbReference>
<gene>
    <name evidence="6" type="primary">dnaG_1</name>
    <name evidence="5" type="ORF">Maut_01407</name>
    <name evidence="6" type="ORF">MTAT_04850</name>
</gene>
<dbReference type="Gene3D" id="3.90.580.10">
    <property type="entry name" value="Zinc finger, CHC2-type domain"/>
    <property type="match status" value="1"/>
</dbReference>
<dbReference type="CDD" id="cd01029">
    <property type="entry name" value="TOPRIM_primases"/>
    <property type="match status" value="1"/>
</dbReference>
<dbReference type="InterPro" id="IPR034154">
    <property type="entry name" value="TOPRIM_DnaG/twinkle"/>
</dbReference>
<dbReference type="SUPFAM" id="SSF56731">
    <property type="entry name" value="DNA primase core"/>
    <property type="match status" value="1"/>
</dbReference>
<keyword evidence="6" id="KW-0548">Nucleotidyltransferase</keyword>
<keyword evidence="6" id="KW-0808">Transferase</keyword>
<dbReference type="GO" id="GO:0006269">
    <property type="term" value="P:DNA replication, synthesis of primer"/>
    <property type="evidence" value="ECO:0007669"/>
    <property type="project" value="TreeGrafter"/>
</dbReference>
<dbReference type="PANTHER" id="PTHR30313:SF2">
    <property type="entry name" value="DNA PRIMASE"/>
    <property type="match status" value="1"/>
</dbReference>
<dbReference type="EMBL" id="CP017019">
    <property type="protein sequence ID" value="AOQ23852.1"/>
    <property type="molecule type" value="Genomic_DNA"/>
</dbReference>
<name>A0AAC9MUS8_NEOTH</name>
<proteinExistence type="predicted"/>
<evidence type="ECO:0000313" key="6">
    <source>
        <dbReference type="EMBL" id="TYL14256.1"/>
    </source>
</evidence>
<dbReference type="PANTHER" id="PTHR30313">
    <property type="entry name" value="DNA PRIMASE"/>
    <property type="match status" value="1"/>
</dbReference>
<dbReference type="AlphaFoldDB" id="A0AAC9MUS8"/>
<evidence type="ECO:0000313" key="5">
    <source>
        <dbReference type="EMBL" id="AOQ23852.1"/>
    </source>
</evidence>
<sequence length="878" mass="97081">MYSSIDYTPFLTEITSWLEQNLPGIKWHGDEGQARCPFHDDHNPSFFINRRKGAWRCWAGCGQGGLKELAARLGVEPPASIMRKNEDPVTRQKIVATYDYVDHDGKLVFQVLRYEPKNFRQRRPCPKGGNCGGTNSAGKSICKQDRDGTWWHWSLDGVKRVPYRLPEIIEAVKSGLPIFVVEGEKDADNLAALGVAATTSPQGAGKWPDDPEFNKYFQGADVIILPDNDDPGQQHAQKVARILAKIARKIKIVKLPGLPVKGDVSDFLAAGHSKDELVAMVEQAPFYDPNQAPEDQEQGQFSGWSGTPYCVDENGYTCYRKFLQSGEVELIKLANFVARPVAEVIRDNGVEREITFELQGTLAGGRPLPAVTVPAERFATMNWVSAAWGMAANLEPGTNAKDRLRHAIQCLAKDVKRETIFTHLGWRRLNGSWVYLHAAGAVGADDIAVDVSEASLGRYALPEEAGDLKRAVNWSLKALDVAPPEVTIPLFAIVYLAPLCEPLRIAGIEPAFVAWLAGATGAMKSTLAALFLSHYGCFNGKTLPGSFKDTSNALEKKAFAAKDTLLVVDDFHPVASPNEARKMETAAQALLRAYGDRVGRSRMRADTSLRAGYAPRGLCIITGEDLPAGGESTTARIFAIELKRGDVNVELLSELQNHTGDLARAMRGYIEALAPELDNLLDQLKEAFGVLRDKARREGQHGRIPEAVAWLYLGLNAGLDYAAKVGAISEEDREARLKTGWQVLLELAEQQARRIEEEKPVAKFIAALTELLAAGEVKVEPLPAAEAGYSEPQNFLGWKDHDWYYLLPEITYRTVTKFYRDQGSIFPVTARTLWKHLEAEGLIFVAREGNRMQRTVRETIAGKRQRVLKLKANTLDEK</sequence>
<dbReference type="RefSeq" id="WP_069589391.1">
    <property type="nucleotide sequence ID" value="NZ_VCDX01000002.1"/>
</dbReference>
<organism evidence="5 7">
    <name type="scientific">Neomoorella thermoacetica</name>
    <name type="common">Clostridium thermoaceticum</name>
    <dbReference type="NCBI Taxonomy" id="1525"/>
    <lineage>
        <taxon>Bacteria</taxon>
        <taxon>Bacillati</taxon>
        <taxon>Bacillota</taxon>
        <taxon>Clostridia</taxon>
        <taxon>Neomoorellales</taxon>
        <taxon>Neomoorellaceae</taxon>
        <taxon>Neomoorella</taxon>
    </lineage>
</organism>
<dbReference type="EC" id="2.7.7.-" evidence="6"/>
<dbReference type="Pfam" id="PF06048">
    <property type="entry name" value="DUF927"/>
    <property type="match status" value="1"/>
</dbReference>
<dbReference type="Proteomes" id="UP000094598">
    <property type="component" value="Chromosome"/>
</dbReference>
<dbReference type="InterPro" id="IPR036977">
    <property type="entry name" value="DNA_primase_Znf_CHC2"/>
</dbReference>
<accession>A0AAC9MUS8</accession>
<reference evidence="5 7" key="1">
    <citation type="submission" date="2016-08" db="EMBL/GenBank/DDBJ databases">
        <title>Moorella thermoacetica DSM 103132.</title>
        <authorList>
            <person name="Jendresen C.B."/>
            <person name="Redl S.M."/>
            <person name="Jensen T.O."/>
            <person name="Nielsen A.T."/>
        </authorList>
    </citation>
    <scope>NUCLEOTIDE SEQUENCE [LARGE SCALE GENOMIC DNA]</scope>
    <source>
        <strain evidence="5 7">DSM 103132</strain>
    </source>
</reference>
<dbReference type="GO" id="GO:0008270">
    <property type="term" value="F:zinc ion binding"/>
    <property type="evidence" value="ECO:0007669"/>
    <property type="project" value="UniProtKB-KW"/>
</dbReference>
<feature type="domain" description="Zinc finger CHC2-type" evidence="4">
    <location>
        <begin position="33"/>
        <end position="70"/>
    </location>
</feature>
<evidence type="ECO:0000259" key="4">
    <source>
        <dbReference type="SMART" id="SM00400"/>
    </source>
</evidence>
<dbReference type="InterPro" id="IPR050219">
    <property type="entry name" value="DnaG_primase"/>
</dbReference>
<dbReference type="GO" id="GO:0003899">
    <property type="term" value="F:DNA-directed RNA polymerase activity"/>
    <property type="evidence" value="ECO:0007669"/>
    <property type="project" value="InterPro"/>
</dbReference>
<dbReference type="SUPFAM" id="SSF57783">
    <property type="entry name" value="Zinc beta-ribbon"/>
    <property type="match status" value="1"/>
</dbReference>
<keyword evidence="2" id="KW-0863">Zinc-finger</keyword>
<evidence type="ECO:0000256" key="3">
    <source>
        <dbReference type="ARBA" id="ARBA00022833"/>
    </source>
</evidence>
<dbReference type="SMART" id="SM00400">
    <property type="entry name" value="ZnF_CHCC"/>
    <property type="match status" value="1"/>
</dbReference>
<keyword evidence="1" id="KW-0479">Metal-binding</keyword>
<evidence type="ECO:0000256" key="1">
    <source>
        <dbReference type="ARBA" id="ARBA00022723"/>
    </source>
</evidence>
<protein>
    <submittedName>
        <fullName evidence="6">DNA primase</fullName>
        <ecNumber evidence="6">2.7.7.-</ecNumber>
    </submittedName>
</protein>
<dbReference type="Pfam" id="PF01807">
    <property type="entry name" value="Zn_ribbon_DnaG"/>
    <property type="match status" value="1"/>
</dbReference>
<dbReference type="InterPro" id="IPR002694">
    <property type="entry name" value="Znf_CHC2"/>
</dbReference>
<keyword evidence="8" id="KW-1185">Reference proteome</keyword>
<reference evidence="6 8" key="2">
    <citation type="submission" date="2019-05" db="EMBL/GenBank/DDBJ databases">
        <title>Genome sequence of Moorella thermoacetica ATCC 33924.</title>
        <authorList>
            <person name="Poehlein A."/>
            <person name="Bengelsdorf F.R."/>
            <person name="Duerre P."/>
            <person name="Daniel R."/>
        </authorList>
    </citation>
    <scope>NUCLEOTIDE SEQUENCE [LARGE SCALE GENOMIC DNA]</scope>
    <source>
        <strain evidence="6 8">ATCC 33924</strain>
    </source>
</reference>
<keyword evidence="3" id="KW-0862">Zinc</keyword>
<evidence type="ECO:0000256" key="2">
    <source>
        <dbReference type="ARBA" id="ARBA00022771"/>
    </source>
</evidence>